<evidence type="ECO:0000256" key="5">
    <source>
        <dbReference type="ARBA" id="ARBA00023212"/>
    </source>
</evidence>
<comment type="similarity">
    <text evidence="2 6">Belongs to the ARPC2 family.</text>
</comment>
<dbReference type="GO" id="GO:0005885">
    <property type="term" value="C:Arp2/3 protein complex"/>
    <property type="evidence" value="ECO:0007669"/>
    <property type="project" value="InterPro"/>
</dbReference>
<organism evidence="7 8">
    <name type="scientific">Linnemannia elongata AG-77</name>
    <dbReference type="NCBI Taxonomy" id="1314771"/>
    <lineage>
        <taxon>Eukaryota</taxon>
        <taxon>Fungi</taxon>
        <taxon>Fungi incertae sedis</taxon>
        <taxon>Mucoromycota</taxon>
        <taxon>Mortierellomycotina</taxon>
        <taxon>Mortierellomycetes</taxon>
        <taxon>Mortierellales</taxon>
        <taxon>Mortierellaceae</taxon>
        <taxon>Linnemannia</taxon>
    </lineage>
</organism>
<dbReference type="InterPro" id="IPR034666">
    <property type="entry name" value="ARPC2/4"/>
</dbReference>
<dbReference type="OrthoDB" id="2401219at2759"/>
<dbReference type="PANTHER" id="PTHR12058:SF0">
    <property type="entry name" value="ACTIN-RELATED PROTEIN 2_3 COMPLEX SUBUNIT 2"/>
    <property type="match status" value="1"/>
</dbReference>
<proteinExistence type="inferred from homology"/>
<keyword evidence="4 6" id="KW-0009">Actin-binding</keyword>
<evidence type="ECO:0000256" key="6">
    <source>
        <dbReference type="RuleBase" id="RU364015"/>
    </source>
</evidence>
<evidence type="ECO:0000256" key="2">
    <source>
        <dbReference type="ARBA" id="ARBA00007192"/>
    </source>
</evidence>
<comment type="subcellular location">
    <subcellularLocation>
        <location evidence="1 6">Cytoplasm</location>
        <location evidence="1 6">Cytoskeleton</location>
    </subcellularLocation>
</comment>
<protein>
    <recommendedName>
        <fullName evidence="6">Arp2/3 complex 34 kDa subunit</fullName>
    </recommendedName>
</protein>
<dbReference type="InterPro" id="IPR007188">
    <property type="entry name" value="ARPC2"/>
</dbReference>
<evidence type="ECO:0000256" key="1">
    <source>
        <dbReference type="ARBA" id="ARBA00004245"/>
    </source>
</evidence>
<dbReference type="SUPFAM" id="SSF69645">
    <property type="entry name" value="Arp2/3 complex subunits"/>
    <property type="match status" value="2"/>
</dbReference>
<keyword evidence="5 6" id="KW-0206">Cytoskeleton</keyword>
<gene>
    <name evidence="7" type="ORF">K457DRAFT_20186</name>
</gene>
<dbReference type="PANTHER" id="PTHR12058">
    <property type="entry name" value="ARP2/3 COMPLEX 34 KDA SUBUNIT"/>
    <property type="match status" value="1"/>
</dbReference>
<dbReference type="STRING" id="1314771.A0A197JUH7"/>
<name>A0A197JUH7_9FUNG</name>
<dbReference type="GO" id="GO:0030041">
    <property type="term" value="P:actin filament polymerization"/>
    <property type="evidence" value="ECO:0007669"/>
    <property type="project" value="InterPro"/>
</dbReference>
<keyword evidence="8" id="KW-1185">Reference proteome</keyword>
<dbReference type="EMBL" id="KV442047">
    <property type="protein sequence ID" value="OAQ28628.1"/>
    <property type="molecule type" value="Genomic_DNA"/>
</dbReference>
<keyword evidence="3 6" id="KW-0963">Cytoplasm</keyword>
<evidence type="ECO:0000256" key="4">
    <source>
        <dbReference type="ARBA" id="ARBA00023203"/>
    </source>
</evidence>
<dbReference type="Pfam" id="PF04045">
    <property type="entry name" value="P34-Arc"/>
    <property type="match status" value="1"/>
</dbReference>
<evidence type="ECO:0000256" key="3">
    <source>
        <dbReference type="ARBA" id="ARBA00022490"/>
    </source>
</evidence>
<evidence type="ECO:0000313" key="7">
    <source>
        <dbReference type="EMBL" id="OAQ28628.1"/>
    </source>
</evidence>
<sequence>MMFLEYHNNVIEDILIGLFYRIRRPKLLDMKFNDFSGISYHLSTPDEGRLDQLRLSIHWECWAQLIQYGAMDVLEREYGPWITSPPEEGYDFTLEFNVDGLVRDNDPEKAIRNVALLRRNALSGAFERAFRAQAQAKEENDPKFDPNSIEFMRIDPHRDERMYIRHHRDYTTLIIGIALDDLDEADRLFVKFTFEELKHRSRLPHNYSNAPRVIHANLEPPPEICHLEEVVQDTSVIPPSLIATKERRDYIISQRMIFRDYMQYHIKDTKRFLKMRMRRRFSDRIKRLERTRKDYVLPNLPIRGFGEAK</sequence>
<dbReference type="GO" id="GO:0051015">
    <property type="term" value="F:actin filament binding"/>
    <property type="evidence" value="ECO:0007669"/>
    <property type="project" value="TreeGrafter"/>
</dbReference>
<dbReference type="AlphaFoldDB" id="A0A197JUH7"/>
<reference evidence="7 8" key="1">
    <citation type="submission" date="2016-05" db="EMBL/GenBank/DDBJ databases">
        <title>Genome sequencing reveals origins of a unique bacterial endosymbiosis in the earliest lineages of terrestrial Fungi.</title>
        <authorList>
            <consortium name="DOE Joint Genome Institute"/>
            <person name="Uehling J."/>
            <person name="Gryganskyi A."/>
            <person name="Hameed K."/>
            <person name="Tschaplinski T."/>
            <person name="Misztal P."/>
            <person name="Wu S."/>
            <person name="Desiro A."/>
            <person name="Vande Pol N."/>
            <person name="Du Z.-Y."/>
            <person name="Zienkiewicz A."/>
            <person name="Zienkiewicz K."/>
            <person name="Morin E."/>
            <person name="Tisserant E."/>
            <person name="Splivallo R."/>
            <person name="Hainaut M."/>
            <person name="Henrissat B."/>
            <person name="Ohm R."/>
            <person name="Kuo A."/>
            <person name="Yan J."/>
            <person name="Lipzen A."/>
            <person name="Nolan M."/>
            <person name="Labutti K."/>
            <person name="Barry K."/>
            <person name="Goldstein A."/>
            <person name="Labbe J."/>
            <person name="Schadt C."/>
            <person name="Tuskan G."/>
            <person name="Grigoriev I."/>
            <person name="Martin F."/>
            <person name="Vilgalys R."/>
            <person name="Bonito G."/>
        </authorList>
    </citation>
    <scope>NUCLEOTIDE SEQUENCE [LARGE SCALE GENOMIC DNA]</scope>
    <source>
        <strain evidence="7 8">AG-77</strain>
    </source>
</reference>
<dbReference type="Gene3D" id="3.30.1460.20">
    <property type="match status" value="2"/>
</dbReference>
<comment type="function">
    <text evidence="6">Functions as actin-binding component of the Arp2/3 complex which is involved in regulation of actin polymerization and together with an activating nucleation-promoting factor (NPF) mediates the formation of branched actin networks.</text>
</comment>
<accession>A0A197JUH7</accession>
<dbReference type="GO" id="GO:0005200">
    <property type="term" value="F:structural constituent of cytoskeleton"/>
    <property type="evidence" value="ECO:0007669"/>
    <property type="project" value="TreeGrafter"/>
</dbReference>
<comment type="subunit">
    <text evidence="6">Component of the Arp2/3 complex.</text>
</comment>
<dbReference type="Proteomes" id="UP000078512">
    <property type="component" value="Unassembled WGS sequence"/>
</dbReference>
<evidence type="ECO:0000313" key="8">
    <source>
        <dbReference type="Proteomes" id="UP000078512"/>
    </source>
</evidence>
<dbReference type="GO" id="GO:0034314">
    <property type="term" value="P:Arp2/3 complex-mediated actin nucleation"/>
    <property type="evidence" value="ECO:0007669"/>
    <property type="project" value="InterPro"/>
</dbReference>